<dbReference type="AlphaFoldDB" id="A0AA86VF73"/>
<evidence type="ECO:0000313" key="1">
    <source>
        <dbReference type="EMBL" id="CAJ1947804.1"/>
    </source>
</evidence>
<dbReference type="Gramene" id="rna-AYBTSS11_LOCUS12853">
    <property type="protein sequence ID" value="CAJ1947804.1"/>
    <property type="gene ID" value="gene-AYBTSS11_LOCUS12853"/>
</dbReference>
<sequence>MWMGLAMITFMWERDRELRDGDGTAWTARIVRWDSFEGATVTCIRLISWSRELIPRTHPKYR</sequence>
<keyword evidence="2" id="KW-1185">Reference proteome</keyword>
<reference evidence="1" key="1">
    <citation type="submission" date="2023-10" db="EMBL/GenBank/DDBJ databases">
        <authorList>
            <person name="Domelevo Entfellner J.-B."/>
        </authorList>
    </citation>
    <scope>NUCLEOTIDE SEQUENCE</scope>
</reference>
<dbReference type="EMBL" id="OY731401">
    <property type="protein sequence ID" value="CAJ1947804.1"/>
    <property type="molecule type" value="Genomic_DNA"/>
</dbReference>
<evidence type="ECO:0000313" key="2">
    <source>
        <dbReference type="Proteomes" id="UP001189624"/>
    </source>
</evidence>
<accession>A0AA86VF73</accession>
<feature type="non-terminal residue" evidence="1">
    <location>
        <position position="62"/>
    </location>
</feature>
<organism evidence="1 2">
    <name type="scientific">Sphenostylis stenocarpa</name>
    <dbReference type="NCBI Taxonomy" id="92480"/>
    <lineage>
        <taxon>Eukaryota</taxon>
        <taxon>Viridiplantae</taxon>
        <taxon>Streptophyta</taxon>
        <taxon>Embryophyta</taxon>
        <taxon>Tracheophyta</taxon>
        <taxon>Spermatophyta</taxon>
        <taxon>Magnoliopsida</taxon>
        <taxon>eudicotyledons</taxon>
        <taxon>Gunneridae</taxon>
        <taxon>Pentapetalae</taxon>
        <taxon>rosids</taxon>
        <taxon>fabids</taxon>
        <taxon>Fabales</taxon>
        <taxon>Fabaceae</taxon>
        <taxon>Papilionoideae</taxon>
        <taxon>50 kb inversion clade</taxon>
        <taxon>NPAAA clade</taxon>
        <taxon>indigoferoid/millettioid clade</taxon>
        <taxon>Phaseoleae</taxon>
        <taxon>Sphenostylis</taxon>
    </lineage>
</organism>
<gene>
    <name evidence="1" type="ORF">AYBTSS11_LOCUS12853</name>
</gene>
<name>A0AA86VF73_9FABA</name>
<dbReference type="Proteomes" id="UP001189624">
    <property type="component" value="Chromosome 4"/>
</dbReference>
<protein>
    <submittedName>
        <fullName evidence="1">Uncharacterized protein</fullName>
    </submittedName>
</protein>
<proteinExistence type="predicted"/>